<dbReference type="Gene3D" id="3.50.30.60">
    <property type="entry name" value="LD-carboxypeptidase A C-terminal domain-like"/>
    <property type="match status" value="1"/>
</dbReference>
<feature type="active site" description="Charge relay system" evidence="6">
    <location>
        <position position="281"/>
    </location>
</feature>
<dbReference type="GO" id="GO:0006508">
    <property type="term" value="P:proteolysis"/>
    <property type="evidence" value="ECO:0007669"/>
    <property type="project" value="UniProtKB-KW"/>
</dbReference>
<evidence type="ECO:0000259" key="8">
    <source>
        <dbReference type="Pfam" id="PF17676"/>
    </source>
</evidence>
<evidence type="ECO:0000256" key="3">
    <source>
        <dbReference type="ARBA" id="ARBA00022670"/>
    </source>
</evidence>
<dbReference type="SUPFAM" id="SSF141986">
    <property type="entry name" value="LD-carboxypeptidase A C-terminal domain-like"/>
    <property type="match status" value="1"/>
</dbReference>
<keyword evidence="10" id="KW-1185">Reference proteome</keyword>
<name>A0A017RSW2_9CLOT</name>
<feature type="active site" description="Nucleophile" evidence="6">
    <location>
        <position position="111"/>
    </location>
</feature>
<feature type="active site" description="Charge relay system" evidence="6">
    <location>
        <position position="211"/>
    </location>
</feature>
<dbReference type="OrthoDB" id="9807329at2"/>
<evidence type="ECO:0000256" key="5">
    <source>
        <dbReference type="ARBA" id="ARBA00022825"/>
    </source>
</evidence>
<protein>
    <submittedName>
        <fullName evidence="9">Peptidase S66</fullName>
    </submittedName>
</protein>
<feature type="domain" description="LD-carboxypeptidase C-terminal" evidence="8">
    <location>
        <begin position="180"/>
        <end position="295"/>
    </location>
</feature>
<dbReference type="InterPro" id="IPR027461">
    <property type="entry name" value="Carboxypeptidase_A_C_sf"/>
</dbReference>
<dbReference type="InterPro" id="IPR029062">
    <property type="entry name" value="Class_I_gatase-like"/>
</dbReference>
<dbReference type="GO" id="GO:0008236">
    <property type="term" value="F:serine-type peptidase activity"/>
    <property type="evidence" value="ECO:0007669"/>
    <property type="project" value="UniProtKB-KW"/>
</dbReference>
<dbReference type="InterPro" id="IPR040921">
    <property type="entry name" value="Peptidase_S66C"/>
</dbReference>
<gene>
    <name evidence="9" type="ORF">Q428_11680</name>
</gene>
<evidence type="ECO:0000256" key="4">
    <source>
        <dbReference type="ARBA" id="ARBA00022801"/>
    </source>
</evidence>
<keyword evidence="5" id="KW-0720">Serine protease</keyword>
<proteinExistence type="inferred from homology"/>
<organism evidence="9 10">
    <name type="scientific">Fervidicella metallireducens AeB</name>
    <dbReference type="NCBI Taxonomy" id="1403537"/>
    <lineage>
        <taxon>Bacteria</taxon>
        <taxon>Bacillati</taxon>
        <taxon>Bacillota</taxon>
        <taxon>Clostridia</taxon>
        <taxon>Eubacteriales</taxon>
        <taxon>Clostridiaceae</taxon>
        <taxon>Fervidicella</taxon>
    </lineage>
</organism>
<dbReference type="CDD" id="cd07025">
    <property type="entry name" value="Peptidase_S66"/>
    <property type="match status" value="1"/>
</dbReference>
<comment type="caution">
    <text evidence="9">The sequence shown here is derived from an EMBL/GenBank/DDBJ whole genome shotgun (WGS) entry which is preliminary data.</text>
</comment>
<dbReference type="PANTHER" id="PTHR30237">
    <property type="entry name" value="MURAMOYLTETRAPEPTIDE CARBOXYPEPTIDASE"/>
    <property type="match status" value="1"/>
</dbReference>
<reference evidence="9 10" key="1">
    <citation type="journal article" date="2014" name="Genome Announc.">
        <title>Draft Genome Sequence of Fervidicella metallireducens Strain AeBT, an Iron-Reducing Thermoanaerobe from the Great Artesian Basin.</title>
        <authorList>
            <person name="Patel B.K."/>
        </authorList>
    </citation>
    <scope>NUCLEOTIDE SEQUENCE [LARGE SCALE GENOMIC DNA]</scope>
    <source>
        <strain evidence="9 10">AeB</strain>
    </source>
</reference>
<comment type="similarity">
    <text evidence="1">Belongs to the peptidase S66 family.</text>
</comment>
<dbReference type="SUPFAM" id="SSF52317">
    <property type="entry name" value="Class I glutamine amidotransferase-like"/>
    <property type="match status" value="1"/>
</dbReference>
<evidence type="ECO:0000256" key="6">
    <source>
        <dbReference type="PIRSR" id="PIRSR028757-1"/>
    </source>
</evidence>
<keyword evidence="3" id="KW-0645">Protease</keyword>
<dbReference type="Pfam" id="PF02016">
    <property type="entry name" value="Peptidase_S66"/>
    <property type="match status" value="1"/>
</dbReference>
<keyword evidence="4" id="KW-0378">Hydrolase</keyword>
<dbReference type="InterPro" id="IPR003507">
    <property type="entry name" value="S66_fam"/>
</dbReference>
<evidence type="ECO:0000313" key="10">
    <source>
        <dbReference type="Proteomes" id="UP000019681"/>
    </source>
</evidence>
<accession>A0A017RSW2</accession>
<dbReference type="RefSeq" id="WP_035380950.1">
    <property type="nucleotide sequence ID" value="NZ_AZQP01000040.1"/>
</dbReference>
<dbReference type="Proteomes" id="UP000019681">
    <property type="component" value="Unassembled WGS sequence"/>
</dbReference>
<evidence type="ECO:0000256" key="1">
    <source>
        <dbReference type="ARBA" id="ARBA00010233"/>
    </source>
</evidence>
<dbReference type="EMBL" id="AZQP01000040">
    <property type="protein sequence ID" value="EYE87747.1"/>
    <property type="molecule type" value="Genomic_DNA"/>
</dbReference>
<dbReference type="PIRSF" id="PIRSF028757">
    <property type="entry name" value="LD-carboxypeptidase"/>
    <property type="match status" value="1"/>
</dbReference>
<dbReference type="AlphaFoldDB" id="A0A017RSW2"/>
<dbReference type="Gene3D" id="3.40.50.10740">
    <property type="entry name" value="Class I glutamine amidotransferase-like"/>
    <property type="match status" value="1"/>
</dbReference>
<feature type="domain" description="LD-carboxypeptidase N-terminal" evidence="7">
    <location>
        <begin position="13"/>
        <end position="131"/>
    </location>
</feature>
<evidence type="ECO:0000313" key="9">
    <source>
        <dbReference type="EMBL" id="EYE87747.1"/>
    </source>
</evidence>
<dbReference type="PANTHER" id="PTHR30237:SF2">
    <property type="entry name" value="MUREIN TETRAPEPTIDE CARBOXYPEPTIDASE"/>
    <property type="match status" value="1"/>
</dbReference>
<keyword evidence="2" id="KW-0121">Carboxypeptidase</keyword>
<sequence>MIKPYALKKGDTIGVVAPASPTKNILDVVEKAKTILEKQGFKVIIGESCYKQEGYLAGTDEIRAKDINQMFSDKNIRGIFCLRGGYGSPRILDRLDYDLIRKNPKVFLGYSDITAIHIALYRKCKLITFHGPMVASDMIDEFDEFSMKSYSKAVTVAEPIGIVKNPENIKIMSLVSGKAKGRIVGGNLSLIAATIGTPYEIDTNNKILFLEEIDEFTYSIDRMLTQLRLSGKLKDCLGIVIGDFKNCFPQYEGYDCTLMEVFKDIIAKEKKPTIYNLMAGHCKPKITIPLGAEAVIDADNCTLEIIEAAVK</sequence>
<dbReference type="InterPro" id="IPR027478">
    <property type="entry name" value="LdcA_N"/>
</dbReference>
<evidence type="ECO:0000256" key="2">
    <source>
        <dbReference type="ARBA" id="ARBA00022645"/>
    </source>
</evidence>
<dbReference type="STRING" id="1403537.Q428_11680"/>
<dbReference type="GO" id="GO:0004180">
    <property type="term" value="F:carboxypeptidase activity"/>
    <property type="evidence" value="ECO:0007669"/>
    <property type="project" value="UniProtKB-KW"/>
</dbReference>
<dbReference type="Pfam" id="PF17676">
    <property type="entry name" value="Peptidase_S66C"/>
    <property type="match status" value="1"/>
</dbReference>
<dbReference type="InterPro" id="IPR040449">
    <property type="entry name" value="Peptidase_S66_N"/>
</dbReference>
<evidence type="ECO:0000259" key="7">
    <source>
        <dbReference type="Pfam" id="PF02016"/>
    </source>
</evidence>